<dbReference type="Proteomes" id="UP000683925">
    <property type="component" value="Unassembled WGS sequence"/>
</dbReference>
<dbReference type="GO" id="GO:0007017">
    <property type="term" value="P:microtubule-based process"/>
    <property type="evidence" value="ECO:0007669"/>
    <property type="project" value="InterPro"/>
</dbReference>
<proteinExistence type="inferred from homology"/>
<evidence type="ECO:0000313" key="6">
    <source>
        <dbReference type="EMBL" id="CAD8215403.1"/>
    </source>
</evidence>
<dbReference type="OrthoDB" id="315627at2759"/>
<evidence type="ECO:0000256" key="2">
    <source>
        <dbReference type="ARBA" id="ARBA00022701"/>
    </source>
</evidence>
<organism evidence="6 7">
    <name type="scientific">Paramecium octaurelia</name>
    <dbReference type="NCBI Taxonomy" id="43137"/>
    <lineage>
        <taxon>Eukaryota</taxon>
        <taxon>Sar</taxon>
        <taxon>Alveolata</taxon>
        <taxon>Ciliophora</taxon>
        <taxon>Intramacronucleata</taxon>
        <taxon>Oligohymenophorea</taxon>
        <taxon>Peniculida</taxon>
        <taxon>Parameciidae</taxon>
        <taxon>Paramecium</taxon>
    </lineage>
</organism>
<dbReference type="InterPro" id="IPR017975">
    <property type="entry name" value="Tubulin_CS"/>
</dbReference>
<dbReference type="EMBL" id="CAJJDP010000249">
    <property type="protein sequence ID" value="CAD8215403.1"/>
    <property type="molecule type" value="Genomic_DNA"/>
</dbReference>
<dbReference type="InterPro" id="IPR003008">
    <property type="entry name" value="Tubulin_FtsZ_GTPase"/>
</dbReference>
<dbReference type="FunFam" id="3.40.50.1440:FF:000044">
    <property type="entry name" value="Tubulin alpha chain"/>
    <property type="match status" value="1"/>
</dbReference>
<sequence>MSSAFHIHIGGAGVMIGDMLWKLYEKEYNEATQNNYIYEEADGNHYPLALFFDTDDRKIHEVQRNKSIKYKKHSFLHGKEDASTYARGRYNDGREVTEQAIDCIRKQIETMSRLDEFVITCSISGGTGSGCLSFLSQVLNEEFKNKSKQNGFIIFPSSEMQNNVVGPYNAVFSIYTMTENFQSVTMFDNQSMYNVIDYQLELDFVDYQHLNNMVAQVISSYTGLRRFNNCDNSKFLSNLCPHPNMHYLIPSYGKMTLINDYARTELQEKQFIQYLTKKKCQLYQSLLFRQKQLNPFFGQYDLTLNNLDHCFGQSSNIFQCAASNYQVLPEFAQMKLTGSYFSNDASITSRFKQLRESFYKIRQKRAFHSQYQGEGLEDSEFDEARVVLQRLEEDYNSVSSIYNSQIENSNNYEL</sequence>
<dbReference type="GO" id="GO:0005874">
    <property type="term" value="C:microtubule"/>
    <property type="evidence" value="ECO:0007669"/>
    <property type="project" value="UniProtKB-KW"/>
</dbReference>
<evidence type="ECO:0000256" key="4">
    <source>
        <dbReference type="ARBA" id="ARBA00023134"/>
    </source>
</evidence>
<dbReference type="InterPro" id="IPR000217">
    <property type="entry name" value="Tubulin"/>
</dbReference>
<feature type="domain" description="Tubulin/FtsZ GTPase" evidence="5">
    <location>
        <begin position="34"/>
        <end position="229"/>
    </location>
</feature>
<comment type="similarity">
    <text evidence="1">Belongs to the tubulin family.</text>
</comment>
<reference evidence="6" key="1">
    <citation type="submission" date="2021-01" db="EMBL/GenBank/DDBJ databases">
        <authorList>
            <consortium name="Genoscope - CEA"/>
            <person name="William W."/>
        </authorList>
    </citation>
    <scope>NUCLEOTIDE SEQUENCE</scope>
</reference>
<dbReference type="PROSITE" id="PS00227">
    <property type="entry name" value="TUBULIN"/>
    <property type="match status" value="1"/>
</dbReference>
<comment type="caution">
    <text evidence="6">The sequence shown here is derived from an EMBL/GenBank/DDBJ whole genome shotgun (WGS) entry which is preliminary data.</text>
</comment>
<protein>
    <recommendedName>
        <fullName evidence="5">Tubulin/FtsZ GTPase domain-containing protein</fullName>
    </recommendedName>
</protein>
<dbReference type="PANTHER" id="PTHR11588">
    <property type="entry name" value="TUBULIN"/>
    <property type="match status" value="1"/>
</dbReference>
<dbReference type="CDD" id="cd06059">
    <property type="entry name" value="Tubulin"/>
    <property type="match status" value="1"/>
</dbReference>
<keyword evidence="3" id="KW-0547">Nucleotide-binding</keyword>
<keyword evidence="2" id="KW-0493">Microtubule</keyword>
<keyword evidence="7" id="KW-1185">Reference proteome</keyword>
<accession>A0A8S1YNM7</accession>
<keyword evidence="4" id="KW-0342">GTP-binding</keyword>
<dbReference type="SMART" id="SM00864">
    <property type="entry name" value="Tubulin"/>
    <property type="match status" value="1"/>
</dbReference>
<evidence type="ECO:0000256" key="1">
    <source>
        <dbReference type="ARBA" id="ARBA00009636"/>
    </source>
</evidence>
<name>A0A8S1YNM7_PAROT</name>
<gene>
    <name evidence="6" type="ORF">POCTA_138.1.T2450001</name>
</gene>
<dbReference type="Pfam" id="PF00091">
    <property type="entry name" value="Tubulin"/>
    <property type="match status" value="1"/>
</dbReference>
<evidence type="ECO:0000259" key="5">
    <source>
        <dbReference type="SMART" id="SM00864"/>
    </source>
</evidence>
<evidence type="ECO:0000256" key="3">
    <source>
        <dbReference type="ARBA" id="ARBA00022741"/>
    </source>
</evidence>
<evidence type="ECO:0000313" key="7">
    <source>
        <dbReference type="Proteomes" id="UP000683925"/>
    </source>
</evidence>
<dbReference type="AlphaFoldDB" id="A0A8S1YNM7"/>
<dbReference type="GO" id="GO:0005525">
    <property type="term" value="F:GTP binding"/>
    <property type="evidence" value="ECO:0007669"/>
    <property type="project" value="UniProtKB-KW"/>
</dbReference>